<dbReference type="RefSeq" id="XP_062625848.1">
    <property type="nucleotide sequence ID" value="XM_062769862.1"/>
</dbReference>
<dbReference type="EMBL" id="CP086715">
    <property type="protein sequence ID" value="WOO79816.1"/>
    <property type="molecule type" value="Genomic_DNA"/>
</dbReference>
<proteinExistence type="predicted"/>
<dbReference type="AlphaFoldDB" id="A0AAF0Y8R3"/>
<evidence type="ECO:0000313" key="1">
    <source>
        <dbReference type="EMBL" id="WOO79816.1"/>
    </source>
</evidence>
<accession>A0AAF0Y8R3</accession>
<keyword evidence="2" id="KW-1185">Reference proteome</keyword>
<evidence type="ECO:0000313" key="2">
    <source>
        <dbReference type="Proteomes" id="UP000827549"/>
    </source>
</evidence>
<dbReference type="Proteomes" id="UP000827549">
    <property type="component" value="Chromosome 2"/>
</dbReference>
<protein>
    <submittedName>
        <fullName evidence="1">Uncharacterized protein</fullName>
    </submittedName>
</protein>
<organism evidence="1 2">
    <name type="scientific">Vanrija pseudolonga</name>
    <dbReference type="NCBI Taxonomy" id="143232"/>
    <lineage>
        <taxon>Eukaryota</taxon>
        <taxon>Fungi</taxon>
        <taxon>Dikarya</taxon>
        <taxon>Basidiomycota</taxon>
        <taxon>Agaricomycotina</taxon>
        <taxon>Tremellomycetes</taxon>
        <taxon>Trichosporonales</taxon>
        <taxon>Trichosporonaceae</taxon>
        <taxon>Vanrija</taxon>
    </lineage>
</organism>
<reference evidence="1" key="1">
    <citation type="submission" date="2023-10" db="EMBL/GenBank/DDBJ databases">
        <authorList>
            <person name="Noh H."/>
        </authorList>
    </citation>
    <scope>NUCLEOTIDE SEQUENCE</scope>
    <source>
        <strain evidence="1">DUCC4014</strain>
    </source>
</reference>
<name>A0AAF0Y8R3_9TREE</name>
<gene>
    <name evidence="1" type="ORF">LOC62_02G003330</name>
</gene>
<dbReference type="GeneID" id="87806574"/>
<sequence length="147" mass="16233">MPDLRPIWKRIATALVAQQEHMDFMVGPVADGAARQARAWSLWSAAWVTHNEGDGSRGYATRMFLRHAIGQGFDIDEISQEDEVARKWKDEAYVLEDEAAAAVAANEFDTSPDAMSRDAQVRMLGNIIMGQMGELFRAKGEAFAGGM</sequence>